<evidence type="ECO:0000313" key="1">
    <source>
        <dbReference type="EMBL" id="RAK83808.1"/>
    </source>
</evidence>
<organism evidence="1 2">
    <name type="scientific">Aspergillus costaricaensis CBS 115574</name>
    <dbReference type="NCBI Taxonomy" id="1448317"/>
    <lineage>
        <taxon>Eukaryota</taxon>
        <taxon>Fungi</taxon>
        <taxon>Dikarya</taxon>
        <taxon>Ascomycota</taxon>
        <taxon>Pezizomycotina</taxon>
        <taxon>Eurotiomycetes</taxon>
        <taxon>Eurotiomycetidae</taxon>
        <taxon>Eurotiales</taxon>
        <taxon>Aspergillaceae</taxon>
        <taxon>Aspergillus</taxon>
        <taxon>Aspergillus subgen. Circumdati</taxon>
    </lineage>
</organism>
<protein>
    <submittedName>
        <fullName evidence="1">Uncharacterized protein</fullName>
    </submittedName>
</protein>
<name>A0ACD1I175_9EURO</name>
<gene>
    <name evidence="1" type="ORF">BO79DRAFT_61189</name>
</gene>
<dbReference type="Proteomes" id="UP000249748">
    <property type="component" value="Unassembled WGS sequence"/>
</dbReference>
<keyword evidence="2" id="KW-1185">Reference proteome</keyword>
<sequence>MMVGEGTERQGARRYSLTVVYLASPARKSRVVGPELRAWAEELLMFGGCFLLFLWANILRACKMKQIIHGWTRDPVRNKPQSSQSVRQISYLVS</sequence>
<proteinExistence type="predicted"/>
<dbReference type="EMBL" id="KZ824582">
    <property type="protein sequence ID" value="RAK83808.1"/>
    <property type="molecule type" value="Genomic_DNA"/>
</dbReference>
<accession>A0ACD1I175</accession>
<reference evidence="1" key="1">
    <citation type="submission" date="2018-02" db="EMBL/GenBank/DDBJ databases">
        <title>The genomes of Aspergillus section Nigri reveals drivers in fungal speciation.</title>
        <authorList>
            <consortium name="DOE Joint Genome Institute"/>
            <person name="Vesth T.C."/>
            <person name="Nybo J."/>
            <person name="Theobald S."/>
            <person name="Brandl J."/>
            <person name="Frisvad J.C."/>
            <person name="Nielsen K.F."/>
            <person name="Lyhne E.K."/>
            <person name="Kogle M.E."/>
            <person name="Kuo A."/>
            <person name="Riley R."/>
            <person name="Clum A."/>
            <person name="Nolan M."/>
            <person name="Lipzen A."/>
            <person name="Salamov A."/>
            <person name="Henrissat B."/>
            <person name="Wiebenga A."/>
            <person name="De vries R.P."/>
            <person name="Grigoriev I.V."/>
            <person name="Mortensen U.H."/>
            <person name="Andersen M.R."/>
            <person name="Baker S.E."/>
        </authorList>
    </citation>
    <scope>NUCLEOTIDE SEQUENCE</scope>
    <source>
        <strain evidence="1">CBS 115574</strain>
    </source>
</reference>
<evidence type="ECO:0000313" key="2">
    <source>
        <dbReference type="Proteomes" id="UP000249748"/>
    </source>
</evidence>